<evidence type="ECO:0000256" key="1">
    <source>
        <dbReference type="SAM" id="Phobius"/>
    </source>
</evidence>
<sequence>MSTAIGFLVYYVLFFFWLLLAARIVVEMVRSFARQWHPAGPPAVALEVVFTVTDPPVKLLRRVIPVVRIGGVGLDLSIMVLVLVVFIAMTAVRSQLLG</sequence>
<dbReference type="Proteomes" id="UP001519295">
    <property type="component" value="Unassembled WGS sequence"/>
</dbReference>
<evidence type="ECO:0000313" key="2">
    <source>
        <dbReference type="EMBL" id="MBP2369300.1"/>
    </source>
</evidence>
<proteinExistence type="predicted"/>
<keyword evidence="1" id="KW-0472">Membrane</keyword>
<feature type="transmembrane region" description="Helical" evidence="1">
    <location>
        <begin position="6"/>
        <end position="26"/>
    </location>
</feature>
<keyword evidence="1" id="KW-0812">Transmembrane</keyword>
<keyword evidence="1" id="KW-1133">Transmembrane helix</keyword>
<dbReference type="RefSeq" id="WP_210031225.1">
    <property type="nucleotide sequence ID" value="NZ_JAGINU010000001.1"/>
</dbReference>
<feature type="transmembrane region" description="Helical" evidence="1">
    <location>
        <begin position="66"/>
        <end position="92"/>
    </location>
</feature>
<gene>
    <name evidence="2" type="ORF">JOF36_004996</name>
</gene>
<protein>
    <submittedName>
        <fullName evidence="2">YggT family protein</fullName>
    </submittedName>
</protein>
<organism evidence="2 3">
    <name type="scientific">Pseudonocardia parietis</name>
    <dbReference type="NCBI Taxonomy" id="570936"/>
    <lineage>
        <taxon>Bacteria</taxon>
        <taxon>Bacillati</taxon>
        <taxon>Actinomycetota</taxon>
        <taxon>Actinomycetes</taxon>
        <taxon>Pseudonocardiales</taxon>
        <taxon>Pseudonocardiaceae</taxon>
        <taxon>Pseudonocardia</taxon>
    </lineage>
</organism>
<dbReference type="Pfam" id="PF02325">
    <property type="entry name" value="CCB3_YggT"/>
    <property type="match status" value="1"/>
</dbReference>
<name>A0ABS4VZG4_9PSEU</name>
<dbReference type="InterPro" id="IPR003425">
    <property type="entry name" value="CCB3/YggT"/>
</dbReference>
<accession>A0ABS4VZG4</accession>
<comment type="caution">
    <text evidence="2">The sequence shown here is derived from an EMBL/GenBank/DDBJ whole genome shotgun (WGS) entry which is preliminary data.</text>
</comment>
<keyword evidence="3" id="KW-1185">Reference proteome</keyword>
<dbReference type="EMBL" id="JAGINU010000001">
    <property type="protein sequence ID" value="MBP2369300.1"/>
    <property type="molecule type" value="Genomic_DNA"/>
</dbReference>
<reference evidence="2 3" key="1">
    <citation type="submission" date="2021-03" db="EMBL/GenBank/DDBJ databases">
        <title>Sequencing the genomes of 1000 actinobacteria strains.</title>
        <authorList>
            <person name="Klenk H.-P."/>
        </authorList>
    </citation>
    <scope>NUCLEOTIDE SEQUENCE [LARGE SCALE GENOMIC DNA]</scope>
    <source>
        <strain evidence="2 3">DSM 45256</strain>
    </source>
</reference>
<evidence type="ECO:0000313" key="3">
    <source>
        <dbReference type="Proteomes" id="UP001519295"/>
    </source>
</evidence>